<keyword evidence="4" id="KW-0645">Protease</keyword>
<feature type="compositionally biased region" description="Polar residues" evidence="8">
    <location>
        <begin position="566"/>
        <end position="575"/>
    </location>
</feature>
<dbReference type="InterPro" id="IPR038765">
    <property type="entry name" value="Papain-like_cys_pep_sf"/>
</dbReference>
<feature type="compositionally biased region" description="Low complexity" evidence="8">
    <location>
        <begin position="709"/>
        <end position="721"/>
    </location>
</feature>
<dbReference type="PANTHER" id="PTHR24006">
    <property type="entry name" value="UBIQUITIN CARBOXYL-TERMINAL HYDROLASE"/>
    <property type="match status" value="1"/>
</dbReference>
<feature type="compositionally biased region" description="Low complexity" evidence="8">
    <location>
        <begin position="142"/>
        <end position="204"/>
    </location>
</feature>
<feature type="compositionally biased region" description="Low complexity" evidence="8">
    <location>
        <begin position="679"/>
        <end position="697"/>
    </location>
</feature>
<keyword evidence="5" id="KW-0833">Ubl conjugation pathway</keyword>
<evidence type="ECO:0000313" key="10">
    <source>
        <dbReference type="EMBL" id="CAL5222871.1"/>
    </source>
</evidence>
<feature type="compositionally biased region" description="Low complexity" evidence="8">
    <location>
        <begin position="891"/>
        <end position="908"/>
    </location>
</feature>
<evidence type="ECO:0000313" key="11">
    <source>
        <dbReference type="Proteomes" id="UP001497392"/>
    </source>
</evidence>
<dbReference type="PANTHER" id="PTHR24006:SF687">
    <property type="entry name" value="UBIQUITIN CARBOXYL-TERMINAL HYDROLASE 10"/>
    <property type="match status" value="1"/>
</dbReference>
<sequence length="1571" mass="160806">MSYHSRTPGEGDRAQGRGHNRGGRGGVPARQGQDGYGSSGVGIGGNAIHDASNQAEERPFAWGGGPNARDRAGHARKRGPSVPGPANVASSSGNHMQSLGTISSRNNAAGGMQSLCAAQSSRAAPKAAASVASAAPAAAVVANASATSSASEAAESAPAGSSHAPSAPSAAEPPTASSSLPATPQLPAASGSGSSAAEQTAASGQRNGAEAESEQAASAQSTPPASQGTGSQQPHRHHQQPGAPSSNDRGPVPVHKQNGQFQGPRGSPQGHRWGRGQQPGRGSAGRHHHPNQHDRHITAYPASPVHQAQYGVFGPGSPPMYQGQGALGPVFGALQPIPFGTVPLGAYQHVTVPQMPAGSYVPGPSQHTLHPNAPQFIPSQGVPPMSPTSLLSARPYHTQAAVMPGAPNEQPLHPPYVSPPAPQAGAWQHEEPPTTPRLQASTDILRVSGEDPDASEPSKDKESEAAAEPPSNPKAEAGKAAEPSLQQSADTPAAEQPSKPPAAVTPEAPSSAEQPVPTASRDTGNNSQTKKAETSSKAGTSKKPAVESAEQGAGPKPSAQAPAAGESNSTSTTVGEPQAESASASDNAAAPKDTSSTAAGEAAPVKAQPTDASRPLSKPGQAPQDRRAQPRQAPAQRPKAAAVQQRSAAQSSRPAAAPQASALPATAGWARRRMPAPTPESQAASEGPAAARPAQAAPTPPAAAPPPAAAKQELPASAAPPKAEKPAGDNPSSIAGTIASQPAPSLSSTATSKPREALQKDSPAPAEAPKPHPEHASAPAPTQASEKESADAPEPPTGKDSKASTAPEQPTAEPTPAASSTPARSGQAAQESLPPPKAAPEPAPAAPAAPAAAPAQQAPAEAPKPKTWANMAAKLGEGGSSASFKPPPKAPASRTLSSASSGISVQSSRGEAGRDRSSRGQSRDPVRPNGQDAQRRGRGGQPVQRQGREERPMGGRGRDGRRNTREPHPDSSAASRDREGGNSTVSPRAVPAKPPVSRTAVAATSSGSQQPTQEPTEATAAPQEKAAPVESEPQPAAKTADSTPVEQAESTAASDVPSETPAQIDTTDQPPTEASSAAPKQEASAEAPAAPKPPVAAKPKQAEPAPPKPLSGPVLAAVQRLCASVDESSAESASSQPLMPRGLVNTGNLCFMNSILQALMGGKDFCSFLQQLQAASPALSAPELPTLHALSALAAEFQPVTTSAESSGGAADGEKGKKDPEYKAKADAPKSAWTKPNAQGATGLTLAARLNQQALLPDMMFPTVNRFNPDNGQPLPTSNGKTSVSTAAAAAAAANRQQEDAQEFLSFLLDSAHQELLRLKARISAAPGAATNGTEKPEEEGDGEEWLTAGRSKKRKAVTRGTTSLQGGVTPASDLFGGALRSEVRAQGAPPSATLEPCFLVHLDIHPENVHSITDALNAFTSPETITGYKVKDNSEAVTARKVVQLFQLPRILVLHLKRFSYTLNGTGKIHKPINYGERLRMQPSWIAELCPEPRHRGGAEYELIAAVLHHGKTPSAGHYTADVRQRDNKWLRFDDADLSYVPVDRVINDTRAYLLFYQLRRHELMRTAVA</sequence>
<dbReference type="EMBL" id="CAXHTA020000007">
    <property type="protein sequence ID" value="CAL5222871.1"/>
    <property type="molecule type" value="Genomic_DNA"/>
</dbReference>
<feature type="compositionally biased region" description="Polar residues" evidence="8">
    <location>
        <begin position="88"/>
        <end position="106"/>
    </location>
</feature>
<feature type="compositionally biased region" description="Low complexity" evidence="8">
    <location>
        <begin position="579"/>
        <end position="590"/>
    </location>
</feature>
<feature type="compositionally biased region" description="Polar residues" evidence="8">
    <location>
        <begin position="1002"/>
        <end position="1016"/>
    </location>
</feature>
<feature type="compositionally biased region" description="Low complexity" evidence="8">
    <location>
        <begin position="1073"/>
        <end position="1089"/>
    </location>
</feature>
<comment type="catalytic activity">
    <reaction evidence="1">
        <text>Thiol-dependent hydrolysis of ester, thioester, amide, peptide and isopeptide bonds formed by the C-terminal Gly of ubiquitin (a 76-residue protein attached to proteins as an intracellular targeting signal).</text>
        <dbReference type="EC" id="3.4.19.12"/>
    </reaction>
</comment>
<feature type="region of interest" description="Disordered" evidence="8">
    <location>
        <begin position="1203"/>
        <end position="1238"/>
    </location>
</feature>
<keyword evidence="11" id="KW-1185">Reference proteome</keyword>
<feature type="compositionally biased region" description="Low complexity" evidence="8">
    <location>
        <begin position="803"/>
        <end position="823"/>
    </location>
</feature>
<feature type="region of interest" description="Disordered" evidence="8">
    <location>
        <begin position="1328"/>
        <end position="1370"/>
    </location>
</feature>
<evidence type="ECO:0000256" key="8">
    <source>
        <dbReference type="SAM" id="MobiDB-lite"/>
    </source>
</evidence>
<dbReference type="Proteomes" id="UP001497392">
    <property type="component" value="Unassembled WGS sequence"/>
</dbReference>
<feature type="compositionally biased region" description="Low complexity" evidence="8">
    <location>
        <begin position="630"/>
        <end position="667"/>
    </location>
</feature>
<feature type="region of interest" description="Disordered" evidence="8">
    <location>
        <begin position="142"/>
        <end position="296"/>
    </location>
</feature>
<comment type="caution">
    <text evidence="10">The sequence shown here is derived from an EMBL/GenBank/DDBJ whole genome shotgun (WGS) entry which is preliminary data.</text>
</comment>
<keyword evidence="6" id="KW-0378">Hydrolase</keyword>
<feature type="compositionally biased region" description="Basic and acidic residues" evidence="8">
    <location>
        <begin position="946"/>
        <end position="980"/>
    </location>
</feature>
<evidence type="ECO:0000256" key="6">
    <source>
        <dbReference type="ARBA" id="ARBA00022801"/>
    </source>
</evidence>
<evidence type="ECO:0000256" key="5">
    <source>
        <dbReference type="ARBA" id="ARBA00022786"/>
    </source>
</evidence>
<feature type="compositionally biased region" description="Pro residues" evidence="8">
    <location>
        <begin position="698"/>
        <end position="708"/>
    </location>
</feature>
<feature type="region of interest" description="Disordered" evidence="8">
    <location>
        <begin position="402"/>
        <end position="1112"/>
    </location>
</feature>
<dbReference type="PROSITE" id="PS00972">
    <property type="entry name" value="USP_1"/>
    <property type="match status" value="1"/>
</dbReference>
<evidence type="ECO:0000259" key="9">
    <source>
        <dbReference type="PROSITE" id="PS50235"/>
    </source>
</evidence>
<protein>
    <recommendedName>
        <fullName evidence="3">ubiquitinyl hydrolase 1</fullName>
        <ecNumber evidence="3">3.4.19.12</ecNumber>
    </recommendedName>
</protein>
<reference evidence="10 11" key="1">
    <citation type="submission" date="2024-06" db="EMBL/GenBank/DDBJ databases">
        <authorList>
            <person name="Kraege A."/>
            <person name="Thomma B."/>
        </authorList>
    </citation>
    <scope>NUCLEOTIDE SEQUENCE [LARGE SCALE GENOMIC DNA]</scope>
</reference>
<feature type="compositionally biased region" description="Polar residues" evidence="8">
    <location>
        <begin position="1060"/>
        <end position="1072"/>
    </location>
</feature>
<gene>
    <name evidence="10" type="primary">g5297</name>
    <name evidence="10" type="ORF">VP750_LOCUS4530</name>
</gene>
<feature type="compositionally biased region" description="Pro residues" evidence="8">
    <location>
        <begin position="412"/>
        <end position="422"/>
    </location>
</feature>
<dbReference type="SUPFAM" id="SSF54001">
    <property type="entry name" value="Cysteine proteinases"/>
    <property type="match status" value="1"/>
</dbReference>
<evidence type="ECO:0000256" key="2">
    <source>
        <dbReference type="ARBA" id="ARBA00009085"/>
    </source>
</evidence>
<feature type="region of interest" description="Disordered" evidence="8">
    <location>
        <begin position="1"/>
        <end position="106"/>
    </location>
</feature>
<evidence type="ECO:0000256" key="7">
    <source>
        <dbReference type="ARBA" id="ARBA00022807"/>
    </source>
</evidence>
<evidence type="ECO:0000256" key="4">
    <source>
        <dbReference type="ARBA" id="ARBA00022670"/>
    </source>
</evidence>
<dbReference type="InterPro" id="IPR018200">
    <property type="entry name" value="USP_CS"/>
</dbReference>
<feature type="domain" description="USP" evidence="9">
    <location>
        <begin position="1141"/>
        <end position="1561"/>
    </location>
</feature>
<feature type="compositionally biased region" description="Polar residues" evidence="8">
    <location>
        <begin position="520"/>
        <end position="539"/>
    </location>
</feature>
<feature type="compositionally biased region" description="Low complexity" evidence="8">
    <location>
        <begin position="848"/>
        <end position="861"/>
    </location>
</feature>
<evidence type="ECO:0000256" key="3">
    <source>
        <dbReference type="ARBA" id="ARBA00012759"/>
    </source>
</evidence>
<comment type="similarity">
    <text evidence="2">Belongs to the peptidase C19 family.</text>
</comment>
<dbReference type="Gene3D" id="3.90.70.10">
    <property type="entry name" value="Cysteine proteinases"/>
    <property type="match status" value="1"/>
</dbReference>
<feature type="compositionally biased region" description="Polar residues" evidence="8">
    <location>
        <begin position="1040"/>
        <end position="1053"/>
    </location>
</feature>
<feature type="compositionally biased region" description="Basic and acidic residues" evidence="8">
    <location>
        <begin position="1212"/>
        <end position="1228"/>
    </location>
</feature>
<feature type="compositionally biased region" description="Gly residues" evidence="8">
    <location>
        <begin position="34"/>
        <end position="45"/>
    </location>
</feature>
<feature type="compositionally biased region" description="Polar residues" evidence="8">
    <location>
        <begin position="730"/>
        <end position="752"/>
    </location>
</feature>
<accession>A0ABP1FSH2</accession>
<name>A0ABP1FSH2_9CHLO</name>
<evidence type="ECO:0000256" key="1">
    <source>
        <dbReference type="ARBA" id="ARBA00000707"/>
    </source>
</evidence>
<dbReference type="CDD" id="cd02257">
    <property type="entry name" value="Peptidase_C19"/>
    <property type="match status" value="1"/>
</dbReference>
<proteinExistence type="inferred from homology"/>
<keyword evidence="7" id="KW-0788">Thiol protease</keyword>
<dbReference type="Pfam" id="PF00443">
    <property type="entry name" value="UCH"/>
    <property type="match status" value="1"/>
</dbReference>
<dbReference type="EC" id="3.4.19.12" evidence="3"/>
<dbReference type="PROSITE" id="PS50235">
    <property type="entry name" value="USP_3"/>
    <property type="match status" value="1"/>
</dbReference>
<feature type="compositionally biased region" description="Low complexity" evidence="8">
    <location>
        <begin position="214"/>
        <end position="227"/>
    </location>
</feature>
<dbReference type="InterPro" id="IPR001394">
    <property type="entry name" value="Peptidase_C19_UCH"/>
</dbReference>
<organism evidence="10 11">
    <name type="scientific">Coccomyxa viridis</name>
    <dbReference type="NCBI Taxonomy" id="1274662"/>
    <lineage>
        <taxon>Eukaryota</taxon>
        <taxon>Viridiplantae</taxon>
        <taxon>Chlorophyta</taxon>
        <taxon>core chlorophytes</taxon>
        <taxon>Trebouxiophyceae</taxon>
        <taxon>Trebouxiophyceae incertae sedis</taxon>
        <taxon>Coccomyxaceae</taxon>
        <taxon>Coccomyxa</taxon>
    </lineage>
</organism>
<dbReference type="InterPro" id="IPR028889">
    <property type="entry name" value="USP"/>
</dbReference>
<feature type="compositionally biased region" description="Basic and acidic residues" evidence="8">
    <location>
        <begin position="911"/>
        <end position="926"/>
    </location>
</feature>
<dbReference type="InterPro" id="IPR050164">
    <property type="entry name" value="Peptidase_C19"/>
</dbReference>
<feature type="compositionally biased region" description="Pro residues" evidence="8">
    <location>
        <begin position="833"/>
        <end position="847"/>
    </location>
</feature>